<dbReference type="InterPro" id="IPR007737">
    <property type="entry name" value="Mga_HTH"/>
</dbReference>
<gene>
    <name evidence="8" type="ORF">JF76_10460</name>
</gene>
<dbReference type="Pfam" id="PF08279">
    <property type="entry name" value="HTH_11"/>
    <property type="match status" value="1"/>
</dbReference>
<dbReference type="InterPro" id="IPR036095">
    <property type="entry name" value="PTS_EIIB-like_sf"/>
</dbReference>
<keyword evidence="1" id="KW-0808">Transferase</keyword>
<keyword evidence="2" id="KW-0677">Repeat</keyword>
<keyword evidence="3" id="KW-0805">Transcription regulation</keyword>
<proteinExistence type="predicted"/>
<dbReference type="GO" id="GO:0006355">
    <property type="term" value="P:regulation of DNA-templated transcription"/>
    <property type="evidence" value="ECO:0007669"/>
    <property type="project" value="InterPro"/>
</dbReference>
<dbReference type="CDD" id="cd05568">
    <property type="entry name" value="PTS_IIB_bgl_like"/>
    <property type="match status" value="1"/>
</dbReference>
<reference evidence="8 9" key="1">
    <citation type="submission" date="2014-12" db="EMBL/GenBank/DDBJ databases">
        <title>Comparative genomics of the lactic acid bacteria isolated from the honey bee gut.</title>
        <authorList>
            <person name="Ellegaard K.M."/>
            <person name="Tamarit D."/>
            <person name="Javelind E."/>
            <person name="Olofsson T."/>
            <person name="Andersson S.G."/>
            <person name="Vasquez A."/>
        </authorList>
    </citation>
    <scope>NUCLEOTIDE SEQUENCE [LARGE SCALE GENOMIC DNA]</scope>
    <source>
        <strain evidence="8 9">Biut2</strain>
    </source>
</reference>
<keyword evidence="5" id="KW-0804">Transcription</keyword>
<dbReference type="InterPro" id="IPR013011">
    <property type="entry name" value="PTS_EIIB_2"/>
</dbReference>
<dbReference type="SUPFAM" id="SSF63520">
    <property type="entry name" value="PTS-regulatory domain, PRD"/>
    <property type="match status" value="2"/>
</dbReference>
<dbReference type="GO" id="GO:0009401">
    <property type="term" value="P:phosphoenolpyruvate-dependent sugar phosphotransferase system"/>
    <property type="evidence" value="ECO:0007669"/>
    <property type="project" value="InterPro"/>
</dbReference>
<dbReference type="InterPro" id="IPR036634">
    <property type="entry name" value="PRD_sf"/>
</dbReference>
<dbReference type="AlphaFoldDB" id="A0A0F4LAV2"/>
<dbReference type="InterPro" id="IPR011608">
    <property type="entry name" value="PRD"/>
</dbReference>
<comment type="caution">
    <text evidence="8">The sequence shown here is derived from an EMBL/GenBank/DDBJ whole genome shotgun (WGS) entry which is preliminary data.</text>
</comment>
<feature type="domain" description="PRD" evidence="7">
    <location>
        <begin position="176"/>
        <end position="288"/>
    </location>
</feature>
<dbReference type="SUPFAM" id="SSF52794">
    <property type="entry name" value="PTS system IIB component-like"/>
    <property type="match status" value="1"/>
</dbReference>
<dbReference type="RefSeq" id="WP_045928136.1">
    <property type="nucleotide sequence ID" value="NZ_JBHSZS010000025.1"/>
</dbReference>
<keyword evidence="4" id="KW-0010">Activator</keyword>
<dbReference type="EMBL" id="JXBY01000019">
    <property type="protein sequence ID" value="KJY55409.1"/>
    <property type="molecule type" value="Genomic_DNA"/>
</dbReference>
<organism evidence="8 9">
    <name type="scientific">Lactobacillus kullabergensis</name>
    <dbReference type="NCBI Taxonomy" id="1218493"/>
    <lineage>
        <taxon>Bacteria</taxon>
        <taxon>Bacillati</taxon>
        <taxon>Bacillota</taxon>
        <taxon>Bacilli</taxon>
        <taxon>Lactobacillales</taxon>
        <taxon>Lactobacillaceae</taxon>
        <taxon>Lactobacillus</taxon>
    </lineage>
</organism>
<dbReference type="PANTHER" id="PTHR30185">
    <property type="entry name" value="CRYPTIC BETA-GLUCOSIDE BGL OPERON ANTITERMINATOR"/>
    <property type="match status" value="1"/>
</dbReference>
<dbReference type="InterPro" id="IPR036388">
    <property type="entry name" value="WH-like_DNA-bd_sf"/>
</dbReference>
<dbReference type="GO" id="GO:0008982">
    <property type="term" value="F:protein-N(PI)-phosphohistidine-sugar phosphotransferase activity"/>
    <property type="evidence" value="ECO:0007669"/>
    <property type="project" value="InterPro"/>
</dbReference>
<dbReference type="Gene3D" id="1.10.1790.10">
    <property type="entry name" value="PRD domain"/>
    <property type="match status" value="2"/>
</dbReference>
<dbReference type="OrthoDB" id="3239954at2"/>
<name>A0A0F4LAV2_9LACO</name>
<protein>
    <submittedName>
        <fullName evidence="8">PRD domain protein</fullName>
    </submittedName>
</protein>
<evidence type="ECO:0000259" key="6">
    <source>
        <dbReference type="PROSITE" id="PS51099"/>
    </source>
</evidence>
<dbReference type="Pfam" id="PF00874">
    <property type="entry name" value="PRD"/>
    <property type="match status" value="1"/>
</dbReference>
<dbReference type="PROSITE" id="PS51099">
    <property type="entry name" value="PTS_EIIB_TYPE_2"/>
    <property type="match status" value="1"/>
</dbReference>
<dbReference type="PANTHER" id="PTHR30185:SF18">
    <property type="entry name" value="TRANSCRIPTIONAL REGULATOR MTLR"/>
    <property type="match status" value="1"/>
</dbReference>
<sequence>MVKDLNQSIINYLKVNHGFNSSAKISQKLNVSRKTIIRRINQLNQNFPEKIIISKRSKGFELVYQNYLKYENKKSAAFSEINERQENILTRLLIASPKAVSITDIINSLYVSEAVIQNDEKMISAKIKRWNLSLIRKQRFLSIKGTEKNIRNAIIEVVLHVNNTTEISSLRNSIGQYDDQDFDFALEQLKLAMKSLNNNLPYPYNINFFTHIYILLSRARKFKSVNYSVESKSSITRKSKANPEIFKICQKIIQNIENYLNVQPLSLEVETYYLFEYLISSRFSEKKSEITSDDHKLAERVSQEYITLVSQFLNTGFSKYILNDIKNHIFSMIIRLKMQVSLPNALLNDIKLEYEKVFEATKLASKQVEREFHLPEISDNETGFICLYFVKYIEAQPRRNKRVRVYIICTTGIGTSEIISTKIRKLLPDLKVIGLGSNLEIEDILKKHKNIDLLISTVPLSVKTNVPVELVSAFLTKEDEKNVRQAVYRIQKQR</sequence>
<dbReference type="Pfam" id="PF05043">
    <property type="entry name" value="Mga"/>
    <property type="match status" value="1"/>
</dbReference>
<evidence type="ECO:0000313" key="9">
    <source>
        <dbReference type="Proteomes" id="UP000033533"/>
    </source>
</evidence>
<feature type="domain" description="PRD" evidence="7">
    <location>
        <begin position="293"/>
        <end position="399"/>
    </location>
</feature>
<evidence type="ECO:0000256" key="1">
    <source>
        <dbReference type="ARBA" id="ARBA00022679"/>
    </source>
</evidence>
<feature type="domain" description="PTS EIIB type-2" evidence="6">
    <location>
        <begin position="403"/>
        <end position="494"/>
    </location>
</feature>
<dbReference type="Proteomes" id="UP000033533">
    <property type="component" value="Unassembled WGS sequence"/>
</dbReference>
<dbReference type="PATRIC" id="fig|1218493.3.peg.1097"/>
<evidence type="ECO:0000256" key="4">
    <source>
        <dbReference type="ARBA" id="ARBA00023159"/>
    </source>
</evidence>
<dbReference type="Gene3D" id="1.10.10.10">
    <property type="entry name" value="Winged helix-like DNA-binding domain superfamily/Winged helix DNA-binding domain"/>
    <property type="match status" value="1"/>
</dbReference>
<evidence type="ECO:0000259" key="7">
    <source>
        <dbReference type="PROSITE" id="PS51372"/>
    </source>
</evidence>
<dbReference type="InterPro" id="IPR050661">
    <property type="entry name" value="BglG_antiterminators"/>
</dbReference>
<evidence type="ECO:0000313" key="8">
    <source>
        <dbReference type="EMBL" id="KJY55409.1"/>
    </source>
</evidence>
<dbReference type="InterPro" id="IPR013196">
    <property type="entry name" value="HTH_11"/>
</dbReference>
<accession>A0A0F4LAV2</accession>
<dbReference type="Gene3D" id="3.40.50.2300">
    <property type="match status" value="1"/>
</dbReference>
<dbReference type="HOGENOM" id="CLU_013442_2_1_9"/>
<dbReference type="PROSITE" id="PS51372">
    <property type="entry name" value="PRD_2"/>
    <property type="match status" value="2"/>
</dbReference>
<evidence type="ECO:0000256" key="5">
    <source>
        <dbReference type="ARBA" id="ARBA00023163"/>
    </source>
</evidence>
<evidence type="ECO:0000256" key="2">
    <source>
        <dbReference type="ARBA" id="ARBA00022737"/>
    </source>
</evidence>
<evidence type="ECO:0000256" key="3">
    <source>
        <dbReference type="ARBA" id="ARBA00023015"/>
    </source>
</evidence>
<dbReference type="STRING" id="1218493.JF76_10460"/>